<organism evidence="3 4">
    <name type="scientific">Toxocara canis</name>
    <name type="common">Canine roundworm</name>
    <dbReference type="NCBI Taxonomy" id="6265"/>
    <lineage>
        <taxon>Eukaryota</taxon>
        <taxon>Metazoa</taxon>
        <taxon>Ecdysozoa</taxon>
        <taxon>Nematoda</taxon>
        <taxon>Chromadorea</taxon>
        <taxon>Rhabditida</taxon>
        <taxon>Spirurina</taxon>
        <taxon>Ascaridomorpha</taxon>
        <taxon>Ascaridoidea</taxon>
        <taxon>Toxocaridae</taxon>
        <taxon>Toxocara</taxon>
    </lineage>
</organism>
<dbReference type="EMBL" id="JPKZ01002050">
    <property type="protein sequence ID" value="KHN78712.1"/>
    <property type="molecule type" value="Genomic_DNA"/>
</dbReference>
<evidence type="ECO:0000259" key="2">
    <source>
        <dbReference type="Pfam" id="PF07985"/>
    </source>
</evidence>
<dbReference type="OMA" id="RLFRHEI"/>
<accession>A0A0B2VB71</accession>
<comment type="caution">
    <text evidence="3">The sequence shown here is derived from an EMBL/GenBank/DDBJ whole genome shotgun (WGS) entry which is preliminary data.</text>
</comment>
<dbReference type="PANTHER" id="PTHR28626:SF3">
    <property type="entry name" value="SRR1-LIKE PROTEIN"/>
    <property type="match status" value="1"/>
</dbReference>
<evidence type="ECO:0000256" key="1">
    <source>
        <dbReference type="ARBA" id="ARBA00009856"/>
    </source>
</evidence>
<reference evidence="3 4" key="1">
    <citation type="submission" date="2014-11" db="EMBL/GenBank/DDBJ databases">
        <title>Genetic blueprint of the zoonotic pathogen Toxocara canis.</title>
        <authorList>
            <person name="Zhu X.-Q."/>
            <person name="Korhonen P.K."/>
            <person name="Cai H."/>
            <person name="Young N.D."/>
            <person name="Nejsum P."/>
            <person name="von Samson-Himmelstjerna G."/>
            <person name="Boag P.R."/>
            <person name="Tan P."/>
            <person name="Li Q."/>
            <person name="Min J."/>
            <person name="Yang Y."/>
            <person name="Wang X."/>
            <person name="Fang X."/>
            <person name="Hall R.S."/>
            <person name="Hofmann A."/>
            <person name="Sternberg P.W."/>
            <person name="Jex A.R."/>
            <person name="Gasser R.B."/>
        </authorList>
    </citation>
    <scope>NUCLEOTIDE SEQUENCE [LARGE SCALE GENOMIC DNA]</scope>
    <source>
        <strain evidence="3">PN_DK_2014</strain>
    </source>
</reference>
<evidence type="ECO:0000313" key="4">
    <source>
        <dbReference type="Proteomes" id="UP000031036"/>
    </source>
</evidence>
<comment type="similarity">
    <text evidence="1">Belongs to the SRR1 family.</text>
</comment>
<feature type="domain" description="SRR1-like" evidence="2">
    <location>
        <begin position="80"/>
        <end position="242"/>
    </location>
</feature>
<gene>
    <name evidence="3" type="ORF">Tcan_07275</name>
</gene>
<protein>
    <recommendedName>
        <fullName evidence="2">SRR1-like domain-containing protein</fullName>
    </recommendedName>
</protein>
<proteinExistence type="inferred from homology"/>
<sequence length="273" mass="30711">MFLHQCIIFLNRANCSLGTFVDELSQLRQSKEAETAQKTSTASSAFCCQQNVCFLGIVISSTFGANLDAILSLLDSAIGGRRLSQISAIGVGNFCESRFNGSSQVALLLILMEHFKCDVRFREPFITPNEKEWLNSKGVQVERCSDLLERLFVDEKDESAMCLCYMPHCGHALYNSVIYAHRDACDIRRLIIFGNNLQDMQIAKSHANELDAICEYRKYCETISVPPFDEVPSAFNDTAIHFLKSDSTIPKIPDRIPQYDYYASEIVINSSEL</sequence>
<dbReference type="STRING" id="6265.A0A0B2VB71"/>
<dbReference type="InterPro" id="IPR012942">
    <property type="entry name" value="SRR1-like"/>
</dbReference>
<dbReference type="GO" id="GO:0005634">
    <property type="term" value="C:nucleus"/>
    <property type="evidence" value="ECO:0007669"/>
    <property type="project" value="TreeGrafter"/>
</dbReference>
<dbReference type="OrthoDB" id="5816402at2759"/>
<dbReference type="Proteomes" id="UP000031036">
    <property type="component" value="Unassembled WGS sequence"/>
</dbReference>
<keyword evidence="4" id="KW-1185">Reference proteome</keyword>
<name>A0A0B2VB71_TOXCA</name>
<evidence type="ECO:0000313" key="3">
    <source>
        <dbReference type="EMBL" id="KHN78712.1"/>
    </source>
</evidence>
<dbReference type="PANTHER" id="PTHR28626">
    <property type="entry name" value="SRR1-LIKE PROTEIN"/>
    <property type="match status" value="1"/>
</dbReference>
<dbReference type="AlphaFoldDB" id="A0A0B2VB71"/>
<dbReference type="Pfam" id="PF07985">
    <property type="entry name" value="SRR1"/>
    <property type="match status" value="1"/>
</dbReference>
<dbReference type="GO" id="GO:0005737">
    <property type="term" value="C:cytoplasm"/>
    <property type="evidence" value="ECO:0007669"/>
    <property type="project" value="TreeGrafter"/>
</dbReference>
<dbReference type="InterPro" id="IPR040044">
    <property type="entry name" value="SRR1L"/>
</dbReference>